<reference evidence="18 19" key="2">
    <citation type="submission" date="2019-04" db="EMBL/GenBank/DDBJ databases">
        <title>The genome sequence of big-headed turtle.</title>
        <authorList>
            <person name="Gong S."/>
        </authorList>
    </citation>
    <scope>NUCLEOTIDE SEQUENCE [LARGE SCALE GENOMIC DNA]</scope>
    <source>
        <strain evidence="18">DO16091913</strain>
        <tissue evidence="18">Muscle</tissue>
    </source>
</reference>
<gene>
    <name evidence="18" type="ORF">DR999_PMT12595</name>
</gene>
<keyword evidence="4 14" id="KW-0853">WD repeat</keyword>
<dbReference type="GO" id="GO:0016301">
    <property type="term" value="F:kinase activity"/>
    <property type="evidence" value="ECO:0007669"/>
    <property type="project" value="UniProtKB-KW"/>
</dbReference>
<organism evidence="18 19">
    <name type="scientific">Platysternon megacephalum</name>
    <name type="common">big-headed turtle</name>
    <dbReference type="NCBI Taxonomy" id="55544"/>
    <lineage>
        <taxon>Eukaryota</taxon>
        <taxon>Metazoa</taxon>
        <taxon>Chordata</taxon>
        <taxon>Craniata</taxon>
        <taxon>Vertebrata</taxon>
        <taxon>Euteleostomi</taxon>
        <taxon>Archelosauria</taxon>
        <taxon>Testudinata</taxon>
        <taxon>Testudines</taxon>
        <taxon>Cryptodira</taxon>
        <taxon>Durocryptodira</taxon>
        <taxon>Testudinoidea</taxon>
        <taxon>Platysternidae</taxon>
        <taxon>Platysternon</taxon>
    </lineage>
</organism>
<keyword evidence="9" id="KW-0206">Cytoskeleton</keyword>
<feature type="coiled-coil region" evidence="15">
    <location>
        <begin position="1861"/>
        <end position="1895"/>
    </location>
</feature>
<dbReference type="PANTHER" id="PTHR14885">
    <property type="entry name" value="CILIA- AND FLAGELLA-ASSOCIATED PROTEIN 43-RELATED"/>
    <property type="match status" value="1"/>
</dbReference>
<feature type="domain" description="EML-like first beta-propeller" evidence="17">
    <location>
        <begin position="389"/>
        <end position="596"/>
    </location>
</feature>
<feature type="compositionally biased region" description="Acidic residues" evidence="16">
    <location>
        <begin position="279"/>
        <end position="288"/>
    </location>
</feature>
<feature type="compositionally biased region" description="Acidic residues" evidence="16">
    <location>
        <begin position="145"/>
        <end position="155"/>
    </location>
</feature>
<feature type="compositionally biased region" description="Acidic residues" evidence="16">
    <location>
        <begin position="1694"/>
        <end position="1727"/>
    </location>
</feature>
<feature type="region of interest" description="Disordered" evidence="16">
    <location>
        <begin position="1248"/>
        <end position="1294"/>
    </location>
</feature>
<evidence type="ECO:0000256" key="5">
    <source>
        <dbReference type="ARBA" id="ARBA00022737"/>
    </source>
</evidence>
<evidence type="ECO:0000313" key="19">
    <source>
        <dbReference type="Proteomes" id="UP000297703"/>
    </source>
</evidence>
<dbReference type="InterPro" id="IPR036322">
    <property type="entry name" value="WD40_repeat_dom_sf"/>
</dbReference>
<feature type="compositionally biased region" description="Basic and acidic residues" evidence="16">
    <location>
        <begin position="1261"/>
        <end position="1273"/>
    </location>
</feature>
<feature type="region of interest" description="Disordered" evidence="16">
    <location>
        <begin position="1691"/>
        <end position="1727"/>
    </location>
</feature>
<evidence type="ECO:0000256" key="10">
    <source>
        <dbReference type="ARBA" id="ARBA00023273"/>
    </source>
</evidence>
<dbReference type="Proteomes" id="UP000297703">
    <property type="component" value="Unassembled WGS sequence"/>
</dbReference>
<sequence length="2042" mass="233669">MHTTARSSELLCACAYLPAHVTLPGPRSEHEPQPAARPFELQFPGGAGPRKRLPSNQEEEDTEESRQQDLEDGEKSDISKDPETEKPNEFSTEGKEESEKESTEGAILGDNLSQPDLADGEKFDISKDPETELDTEKPNVSATEGEMEVPENESSDENKPRKGSDQEDQADVEKFDSSKDYAGEQDAEKILEPSGEEEVKSSAHKEPPGEEVSPTPEGEEGVEKAVESAEADTSSVQESKSSPSKKPSGEGEVPPIPEGQTERVEKPVKGAESDSSSAQEDEEQEEDTEKSPEPEKKPEKLERKISETFFYNYEDLCSQPFVTSDSGIPINLLTLIHSFGYDCTKSANLQLLDSQTLLYVAGNQLVLLDLKTKYQSYLRSSSGGGIGIITVHPSKQYFAVGEKGWKPNIIIYEYPSLKPYRILRGGTEEAYAFADFNHYGTLLASVGSSPDYMLTIWDWKQEKIVLRSKAFSQDVYKVTFSPENEEQLTTSGAGHIKFWKMAHTFTGLKLQGALGRFGKTAVTDIVGYVELPDGKVISGSEWGNLLLWEGGLIKVELCRMGHRPCHNGPVNQLVLDEGELVTVGGDGYIRVWDFETIDAADSVDDTGLLEMEHMNELLVGKNVNLSSIMKIHDLGQPIWYAQDSNGAIWKLDLSFSNVTHDPECLFTFHSGKIEAMGVSPVTYLMATTALDHSVRIYDFIGNCQLTEIKFKQGGTALTWAPRVVNPKGGLIAVGFEDGVVRIIEVYDPRGLAIVAGRTNVGNAEMRLKQAFKPHTAAVTALAYERNGEVIATGSKDKTVFFFAVEDKYEPIGYICVPGPVQALQWSPPSHAESMLLVLCENGFALQVPAPIFGEQDTISTYEIKDLPKEYFHFCSIKSRIKREEEIERREKKKQEEEKARLAWIKKQQEMGLEIEEEPEAEPKKEEPLPPIYVPQEPSPIVCGFYSAPGKFWLSLGGYDSGYLYHCAFSPIQHQISPESRQDEPFEVIPMENTDDNPIQRISFCTSKLLMFCGMKDGAVRVYPLQDKDLSADMMNRYWSFNMHDNDYGQIQAIYSSYDDRFLVTCGADSNIFTFNILSPEDIQRELKAKVPSPRGDLEKEKTAEDIEDPSAYSIENAKQKKEYDQIMKAAEDKKNKKRQELITLRHEFHHLLQRNMELPKHMQLHREEFEMDHRIREEMDRQTAQRIQLVQKELAWDQEKHRIGLQKLQSRFRDTLEFDTVVVHAIGSNHQISTYRLLAISERYYKARKQSQTGKRRTSKLVKEAEQRRESQKETSQAAGVTEEEMEADKLKKRPQMQGAIGRFGGNRLEQIRKIMEKADRAKAKIMQRRKEWDELYKSKPSDNYENPKDVQDIKEAQENMGDFKLKTATNYKIPEHMRMNAEKKKVQLRSLEVAVHEKKLTMNKWIISLRDLKVAIIEEIICLVQELKSIQSALIASEQLPIPPIPQLHPEETPEKKFQYDNNILLKFKQEQENKQRLSEQVEDNASFAVFGGKFLHAPSLKEIDSATRASSVRSMRIASSVTPMQPKVFEIEKAEPTEMELEILKREKIRNIYLQETLIKRINELVVTFDAELHLLRHQKLKLDTQMKCTDLRHITWFEELLLLKNFEKHEDTLQERVNNLSNEVEEMQWKLDNYLSQMEDKKYEIAKLQEREKALYATFQASLGENNKFASFLTKVLKKKIKRVKKKDVEGDRDEEEDSDEESDDESSLESDEEDSGSDDEVFDDSVCPKNCDEALFENTLQLREKRLDIEEALVEEKKVIENLKKEYDALAKKVKVVEASLDTAEGELEAFQREKQQRLNELHVVVPLKLHQVEYVVNGELPTDLSQTLVFTNQSLEYLQQRIMVLQHEKLDQRELYKQARQQHKQLIRDRREIEIRIERLEENCNQLMLMKFGRVVDLEALQTLSVNTNLEELKMKMMEKDHIQAQELKKWEEKIFELRQRLMMLMKENTSKLQQLNSFCIEKQGLEMKLDALQNNLGAEFQGPRKAEIQEKERLITLVQLQAQEAEVLKEEITLLSRKDGRIFPPPQPPPDTKILN</sequence>
<name>A0A4D9E5J1_9SAUR</name>
<keyword evidence="2" id="KW-0963">Cytoplasm</keyword>
<comment type="caution">
    <text evidence="18">The sequence shown here is derived from an EMBL/GenBank/DDBJ whole genome shotgun (WGS) entry which is preliminary data.</text>
</comment>
<evidence type="ECO:0000256" key="16">
    <source>
        <dbReference type="SAM" id="MobiDB-lite"/>
    </source>
</evidence>
<evidence type="ECO:0000256" key="6">
    <source>
        <dbReference type="ARBA" id="ARBA00022846"/>
    </source>
</evidence>
<feature type="compositionally biased region" description="Low complexity" evidence="16">
    <location>
        <begin position="238"/>
        <end position="252"/>
    </location>
</feature>
<protein>
    <recommendedName>
        <fullName evidence="13">Cilia- and flagella-associated protein 44</fullName>
    </recommendedName>
</protein>
<dbReference type="InterPro" id="IPR055439">
    <property type="entry name" value="Beta-prop_EML_1st"/>
</dbReference>
<feature type="region of interest" description="Disordered" evidence="16">
    <location>
        <begin position="21"/>
        <end position="301"/>
    </location>
</feature>
<evidence type="ECO:0000256" key="3">
    <source>
        <dbReference type="ARBA" id="ARBA00022553"/>
    </source>
</evidence>
<keyword evidence="19" id="KW-1185">Reference proteome</keyword>
<feature type="compositionally biased region" description="Basic and acidic residues" evidence="16">
    <location>
        <begin position="156"/>
        <end position="208"/>
    </location>
</feature>
<comment type="subcellular location">
    <subcellularLocation>
        <location evidence="1">Cytoplasm</location>
        <location evidence="1">Cytoskeleton</location>
        <location evidence="1">Flagellum axoneme</location>
    </subcellularLocation>
</comment>
<dbReference type="PROSITE" id="PS00678">
    <property type="entry name" value="WD_REPEATS_1"/>
    <property type="match status" value="1"/>
</dbReference>
<evidence type="ECO:0000259" key="17">
    <source>
        <dbReference type="Pfam" id="PF23409"/>
    </source>
</evidence>
<feature type="compositionally biased region" description="Basic residues" evidence="16">
    <location>
        <begin position="1248"/>
        <end position="1260"/>
    </location>
</feature>
<keyword evidence="3" id="KW-0597">Phosphoprotein</keyword>
<dbReference type="FunFam" id="2.130.10.10:FF:000401">
    <property type="entry name" value="Cilia- and flagella-associated protein 44"/>
    <property type="match status" value="1"/>
</dbReference>
<feature type="repeat" description="WD" evidence="14">
    <location>
        <begin position="771"/>
        <end position="805"/>
    </location>
</feature>
<proteinExistence type="inferred from homology"/>
<evidence type="ECO:0000256" key="7">
    <source>
        <dbReference type="ARBA" id="ARBA00023054"/>
    </source>
</evidence>
<feature type="coiled-coil region" evidence="15">
    <location>
        <begin position="1750"/>
        <end position="1805"/>
    </location>
</feature>
<dbReference type="Gene3D" id="2.130.10.10">
    <property type="entry name" value="YVTN repeat-like/Quinoprotein amine dehydrogenase"/>
    <property type="match status" value="3"/>
</dbReference>
<keyword evidence="5" id="KW-0677">Repeat</keyword>
<keyword evidence="10" id="KW-0966">Cell projection</keyword>
<feature type="compositionally biased region" description="Basic and acidic residues" evidence="16">
    <location>
        <begin position="289"/>
        <end position="301"/>
    </location>
</feature>
<feature type="compositionally biased region" description="Basic and acidic residues" evidence="16">
    <location>
        <begin position="119"/>
        <end position="137"/>
    </location>
</feature>
<feature type="coiled-coil region" evidence="15">
    <location>
        <begin position="1606"/>
        <end position="1654"/>
    </location>
</feature>
<evidence type="ECO:0000256" key="13">
    <source>
        <dbReference type="ARBA" id="ARBA00074727"/>
    </source>
</evidence>
<evidence type="ECO:0000256" key="1">
    <source>
        <dbReference type="ARBA" id="ARBA00004611"/>
    </source>
</evidence>
<dbReference type="FunFam" id="2.130.10.10:FF:000547">
    <property type="entry name" value="Cilia- and flagella-associated protein 44"/>
    <property type="match status" value="1"/>
</dbReference>
<comment type="similarity">
    <text evidence="12">Belongs to the CFAP44 family.</text>
</comment>
<dbReference type="SMART" id="SM00320">
    <property type="entry name" value="WD40"/>
    <property type="match status" value="8"/>
</dbReference>
<dbReference type="InterPro" id="IPR019775">
    <property type="entry name" value="WD40_repeat_CS"/>
</dbReference>
<dbReference type="GO" id="GO:0007288">
    <property type="term" value="P:sperm axoneme assembly"/>
    <property type="evidence" value="ECO:0007669"/>
    <property type="project" value="UniProtKB-ARBA"/>
</dbReference>
<dbReference type="InterPro" id="IPR015943">
    <property type="entry name" value="WD40/YVTN_repeat-like_dom_sf"/>
</dbReference>
<dbReference type="Pfam" id="PF23409">
    <property type="entry name" value="Beta-prop_EML"/>
    <property type="match status" value="1"/>
</dbReference>
<keyword evidence="6" id="KW-0282">Flagellum</keyword>
<evidence type="ECO:0000256" key="4">
    <source>
        <dbReference type="ARBA" id="ARBA00022574"/>
    </source>
</evidence>
<comment type="function">
    <text evidence="11">Flagellar protein involved in sperm flagellum axoneme organization and function.</text>
</comment>
<dbReference type="InterPro" id="IPR001680">
    <property type="entry name" value="WD40_rpt"/>
</dbReference>
<keyword evidence="18" id="KW-0808">Transferase</keyword>
<feature type="coiled-coil region" evidence="15">
    <location>
        <begin position="1933"/>
        <end position="2024"/>
    </location>
</feature>
<evidence type="ECO:0000256" key="14">
    <source>
        <dbReference type="PROSITE-ProRule" id="PRU00221"/>
    </source>
</evidence>
<evidence type="ECO:0000256" key="11">
    <source>
        <dbReference type="ARBA" id="ARBA00055223"/>
    </source>
</evidence>
<dbReference type="OrthoDB" id="1935234at2759"/>
<evidence type="ECO:0000256" key="15">
    <source>
        <dbReference type="SAM" id="Coils"/>
    </source>
</evidence>
<evidence type="ECO:0000313" key="18">
    <source>
        <dbReference type="EMBL" id="TFK04827.1"/>
    </source>
</evidence>
<accession>A0A4D9E5J1</accession>
<feature type="coiled-coil region" evidence="15">
    <location>
        <begin position="1116"/>
        <end position="1147"/>
    </location>
</feature>
<feature type="repeat" description="WD" evidence="14">
    <location>
        <begin position="563"/>
        <end position="602"/>
    </location>
</feature>
<reference evidence="18 19" key="1">
    <citation type="submission" date="2019-04" db="EMBL/GenBank/DDBJ databases">
        <title>Draft genome of the big-headed turtle Platysternon megacephalum.</title>
        <authorList>
            <person name="Gong S."/>
        </authorList>
    </citation>
    <scope>NUCLEOTIDE SEQUENCE [LARGE SCALE GENOMIC DNA]</scope>
    <source>
        <strain evidence="18">DO16091913</strain>
        <tissue evidence="18">Muscle</tissue>
    </source>
</reference>
<evidence type="ECO:0000256" key="9">
    <source>
        <dbReference type="ARBA" id="ARBA00023212"/>
    </source>
</evidence>
<feature type="compositionally biased region" description="Basic and acidic residues" evidence="16">
    <location>
        <begin position="260"/>
        <end position="272"/>
    </location>
</feature>
<evidence type="ECO:0000256" key="2">
    <source>
        <dbReference type="ARBA" id="ARBA00022490"/>
    </source>
</evidence>
<evidence type="ECO:0000256" key="8">
    <source>
        <dbReference type="ARBA" id="ARBA00023069"/>
    </source>
</evidence>
<dbReference type="STRING" id="55544.A0A4D9E5J1"/>
<dbReference type="EMBL" id="QXTE01000127">
    <property type="protein sequence ID" value="TFK04827.1"/>
    <property type="molecule type" value="Genomic_DNA"/>
</dbReference>
<keyword evidence="8" id="KW-0969">Cilium</keyword>
<dbReference type="Pfam" id="PF00400">
    <property type="entry name" value="WD40"/>
    <property type="match status" value="1"/>
</dbReference>
<feature type="compositionally biased region" description="Basic and acidic residues" evidence="16">
    <location>
        <begin position="64"/>
        <end position="103"/>
    </location>
</feature>
<keyword evidence="7 15" id="KW-0175">Coiled coil</keyword>
<keyword evidence="18" id="KW-0418">Kinase</keyword>
<dbReference type="SUPFAM" id="SSF50978">
    <property type="entry name" value="WD40 repeat-like"/>
    <property type="match status" value="2"/>
</dbReference>
<dbReference type="PROSITE" id="PS50082">
    <property type="entry name" value="WD_REPEATS_2"/>
    <property type="match status" value="2"/>
</dbReference>
<evidence type="ECO:0000256" key="12">
    <source>
        <dbReference type="ARBA" id="ARBA00060934"/>
    </source>
</evidence>
<dbReference type="PANTHER" id="PTHR14885:SF3">
    <property type="entry name" value="CILIA- AND FLAGELLA-ASSOCIATED PROTEIN 44"/>
    <property type="match status" value="1"/>
</dbReference>